<gene>
    <name evidence="1" type="ORF">NK667_23985</name>
</gene>
<dbReference type="SUPFAM" id="SSF69279">
    <property type="entry name" value="Phage tail proteins"/>
    <property type="match status" value="2"/>
</dbReference>
<reference evidence="1" key="1">
    <citation type="submission" date="2022-07" db="EMBL/GenBank/DDBJ databases">
        <title>Pseudomonas nunamit sp. nov. an antifungal species isolated from Greenland.</title>
        <authorList>
            <person name="Ntana F."/>
            <person name="Hennessy R.C."/>
            <person name="Zervas A."/>
            <person name="Stougaard P."/>
        </authorList>
    </citation>
    <scope>NUCLEOTIDE SEQUENCE</scope>
    <source>
        <strain evidence="1">In5</strain>
    </source>
</reference>
<dbReference type="Gene3D" id="3.55.50.10">
    <property type="entry name" value="Baseplate protein-like domains"/>
    <property type="match status" value="1"/>
</dbReference>
<protein>
    <submittedName>
        <fullName evidence="1">Contractile injection system protein, VgrG/Pvc8 family</fullName>
    </submittedName>
</protein>
<accession>A0ABY5EBV8</accession>
<dbReference type="SUPFAM" id="SSF69255">
    <property type="entry name" value="gp5 N-terminal domain-like"/>
    <property type="match status" value="1"/>
</dbReference>
<proteinExistence type="predicted"/>
<organism evidence="1 2">
    <name type="scientific">Pseudomonas nunensis</name>
    <dbReference type="NCBI Taxonomy" id="2961896"/>
    <lineage>
        <taxon>Bacteria</taxon>
        <taxon>Pseudomonadati</taxon>
        <taxon>Pseudomonadota</taxon>
        <taxon>Gammaproteobacteria</taxon>
        <taxon>Pseudomonadales</taxon>
        <taxon>Pseudomonadaceae</taxon>
        <taxon>Pseudomonas</taxon>
    </lineage>
</organism>
<dbReference type="Gene3D" id="2.30.110.50">
    <property type="match status" value="1"/>
</dbReference>
<sequence length="430" mass="47835">MFDPLNEPSFRLDVAGLPDAFEVLAFTGSEAISEPFEFEVDLLIDDPSLDLASLLYRSAFLQFEDAGNGIHGQLHQLVQREHGALSRLCRVRLRPKLACLAQRFSQRIFSAQSVPQILAQVLKEHGIAGKDWRLELSGDYPPRDFCTQYRESDLQFFQRLCAEERLHYHFEHSRRGHCLVIGDGPGASRRAETLVLQDETVCQFEVQVGMRTVPVAEARTDLMTLRSGQLMPLTGHPVSEWNALWRLIEVEHQAGQDPLFSYSNTIRAVPWKASWMTTHVPAKPRMLSLQRAWVVDVEEVHPDPSRPVAVQFDWLYQGEGATHGHCWLPLAPELKGTGQWLAGAEVVVSFIEGDPDQPLITGLLQRPPATEVIEVPPPEPQAPDGLLTLLQSSEPLVLLCLMPGGGSFSHCRESVCACRAATLFGQSGAA</sequence>
<keyword evidence="2" id="KW-1185">Reference proteome</keyword>
<dbReference type="Gene3D" id="2.40.50.230">
    <property type="entry name" value="Gp5 N-terminal domain"/>
    <property type="match status" value="1"/>
</dbReference>
<dbReference type="Pfam" id="PF05954">
    <property type="entry name" value="Phage_GPD"/>
    <property type="match status" value="1"/>
</dbReference>
<name>A0ABY5EBV8_9PSED</name>
<evidence type="ECO:0000313" key="1">
    <source>
        <dbReference type="EMBL" id="UTO13204.1"/>
    </source>
</evidence>
<dbReference type="EMBL" id="CP101125">
    <property type="protein sequence ID" value="UTO13204.1"/>
    <property type="molecule type" value="Genomic_DNA"/>
</dbReference>
<evidence type="ECO:0000313" key="2">
    <source>
        <dbReference type="Proteomes" id="UP001059607"/>
    </source>
</evidence>
<dbReference type="Proteomes" id="UP001059607">
    <property type="component" value="Chromosome"/>
</dbReference>
<dbReference type="InterPro" id="IPR037026">
    <property type="entry name" value="Vgr_OB-fold_dom_sf"/>
</dbReference>
<dbReference type="RefSeq" id="WP_054044015.1">
    <property type="nucleotide sequence ID" value="NZ_CP101125.1"/>
</dbReference>